<dbReference type="Proteomes" id="UP001431209">
    <property type="component" value="Unassembled WGS sequence"/>
</dbReference>
<dbReference type="InterPro" id="IPR036305">
    <property type="entry name" value="RGS_sf"/>
</dbReference>
<sequence>MGKRVKAADLVKEYIFSLDLIRKNEEARKCLCEYLEGTLNTESLDFMDAVDQLVIEFRKLPESKVVQFKSKLIEVITTYVEQGAPREINISSRDRTELINISANMDAYGLDLVVKQFINVRNITNEEMSKDVMPRFIRSPIWFSLVNTKKHEWLDTVGVLKKAMEMQYSDADFQGNYVEDSDIEFMRYLSQDSYDWKLSGWDKNQKIMAFQSDDIKKFFPNVSWVKEGCFVNKYVGILHYPFDFVEHYMLHAKYVSDFDANILRERTVQYLSYEDLKKKYPWKDMKQGRSVCVMIYDLKFPLMANRVYCVNSTAMYDPVTDESITMSKPCYHEELNQYNLKKTPPFTDFQIYSIKKLDDNRTMYYQMHVANLGSKLGNKLSDMVVFTRGKQLSANIDKFMKEREGKPIPENDLKDGLMRPLIDHKEYLKQQKHEDQQQLTAGL</sequence>
<dbReference type="InterPro" id="IPR044926">
    <property type="entry name" value="RGS_subdomain_2"/>
</dbReference>
<dbReference type="SUPFAM" id="SSF55961">
    <property type="entry name" value="Bet v1-like"/>
    <property type="match status" value="1"/>
</dbReference>
<dbReference type="Pfam" id="PF00615">
    <property type="entry name" value="RGS"/>
    <property type="match status" value="1"/>
</dbReference>
<name>A0AAW2ZLV7_9EUKA</name>
<organism evidence="2 3">
    <name type="scientific">Acrasis kona</name>
    <dbReference type="NCBI Taxonomy" id="1008807"/>
    <lineage>
        <taxon>Eukaryota</taxon>
        <taxon>Discoba</taxon>
        <taxon>Heterolobosea</taxon>
        <taxon>Tetramitia</taxon>
        <taxon>Eutetramitia</taxon>
        <taxon>Acrasidae</taxon>
        <taxon>Acrasis</taxon>
    </lineage>
</organism>
<dbReference type="AlphaFoldDB" id="A0AAW2ZLV7"/>
<accession>A0AAW2ZLV7</accession>
<dbReference type="EMBL" id="JAOPGA020001721">
    <property type="protein sequence ID" value="KAL0490811.1"/>
    <property type="molecule type" value="Genomic_DNA"/>
</dbReference>
<dbReference type="PROSITE" id="PS50132">
    <property type="entry name" value="RGS"/>
    <property type="match status" value="1"/>
</dbReference>
<comment type="caution">
    <text evidence="2">The sequence shown here is derived from an EMBL/GenBank/DDBJ whole genome shotgun (WGS) entry which is preliminary data.</text>
</comment>
<protein>
    <submittedName>
        <fullName evidence="2">Regulator of G-protein signaling</fullName>
    </submittedName>
</protein>
<evidence type="ECO:0000313" key="2">
    <source>
        <dbReference type="EMBL" id="KAL0490811.1"/>
    </source>
</evidence>
<gene>
    <name evidence="2" type="ORF">AKO1_009611</name>
</gene>
<dbReference type="Gene3D" id="1.10.167.10">
    <property type="entry name" value="Regulator of G-protein Signalling 4, domain 2"/>
    <property type="match status" value="1"/>
</dbReference>
<evidence type="ECO:0000259" key="1">
    <source>
        <dbReference type="PROSITE" id="PS50132"/>
    </source>
</evidence>
<evidence type="ECO:0000313" key="3">
    <source>
        <dbReference type="Proteomes" id="UP001431209"/>
    </source>
</evidence>
<proteinExistence type="predicted"/>
<reference evidence="2 3" key="1">
    <citation type="submission" date="2024-03" db="EMBL/GenBank/DDBJ databases">
        <title>The Acrasis kona genome and developmental transcriptomes reveal deep origins of eukaryotic multicellular pathways.</title>
        <authorList>
            <person name="Sheikh S."/>
            <person name="Fu C.-J."/>
            <person name="Brown M.W."/>
            <person name="Baldauf S.L."/>
        </authorList>
    </citation>
    <scope>NUCLEOTIDE SEQUENCE [LARGE SCALE GENOMIC DNA]</scope>
    <source>
        <strain evidence="2 3">ATCC MYA-3509</strain>
    </source>
</reference>
<keyword evidence="3" id="KW-1185">Reference proteome</keyword>
<dbReference type="InterPro" id="IPR016137">
    <property type="entry name" value="RGS"/>
</dbReference>
<feature type="domain" description="RGS" evidence="1">
    <location>
        <begin position="17"/>
        <end position="146"/>
    </location>
</feature>
<dbReference type="SUPFAM" id="SSF48097">
    <property type="entry name" value="Regulator of G-protein signaling, RGS"/>
    <property type="match status" value="1"/>
</dbReference>